<evidence type="ECO:0000313" key="2">
    <source>
        <dbReference type="Proteomes" id="UP000823521"/>
    </source>
</evidence>
<dbReference type="Proteomes" id="UP000823521">
    <property type="component" value="Unassembled WGS sequence"/>
</dbReference>
<proteinExistence type="predicted"/>
<dbReference type="Pfam" id="PF02424">
    <property type="entry name" value="ApbE"/>
    <property type="match status" value="1"/>
</dbReference>
<sequence length="84" mass="8355">VGDPVDGLAGGGLATARVYVPGRSGVLDPRTGLPPSAPWRSVTVAAVDTVHAAALAVGALVHGAEGPHWLAGGPARWWRLGDGS</sequence>
<dbReference type="RefSeq" id="WP_208817405.1">
    <property type="nucleotide sequence ID" value="NZ_WVUH01000453.1"/>
</dbReference>
<dbReference type="EMBL" id="WVUH01000453">
    <property type="protein sequence ID" value="MBO4210311.1"/>
    <property type="molecule type" value="Genomic_DNA"/>
</dbReference>
<comment type="caution">
    <text evidence="1">The sequence shown here is derived from an EMBL/GenBank/DDBJ whole genome shotgun (WGS) entry which is preliminary data.</text>
</comment>
<dbReference type="InterPro" id="IPR003374">
    <property type="entry name" value="ApbE-like_sf"/>
</dbReference>
<reference evidence="1 2" key="1">
    <citation type="submission" date="2019-12" db="EMBL/GenBank/DDBJ databases">
        <title>Whole genome sequencing of endophytic Actinobacterium Micromonospora sp. MPMI6T.</title>
        <authorList>
            <person name="Evv R."/>
            <person name="Podile A.R."/>
        </authorList>
    </citation>
    <scope>NUCLEOTIDE SEQUENCE [LARGE SCALE GENOMIC DNA]</scope>
    <source>
        <strain evidence="1 2">MPMI6</strain>
    </source>
</reference>
<name>A0ABS3W0R2_MICEH</name>
<accession>A0ABS3W0R2</accession>
<dbReference type="SUPFAM" id="SSF143631">
    <property type="entry name" value="ApbE-like"/>
    <property type="match status" value="1"/>
</dbReference>
<dbReference type="Gene3D" id="3.10.520.10">
    <property type="entry name" value="ApbE-like domains"/>
    <property type="match status" value="1"/>
</dbReference>
<evidence type="ECO:0008006" key="3">
    <source>
        <dbReference type="Google" id="ProtNLM"/>
    </source>
</evidence>
<protein>
    <recommendedName>
        <fullName evidence="3">FAD:protein FMN transferase</fullName>
    </recommendedName>
</protein>
<dbReference type="InterPro" id="IPR024932">
    <property type="entry name" value="ApbE"/>
</dbReference>
<gene>
    <name evidence="1" type="ORF">GSF22_30600</name>
</gene>
<evidence type="ECO:0000313" key="1">
    <source>
        <dbReference type="EMBL" id="MBO4210311.1"/>
    </source>
</evidence>
<keyword evidence="2" id="KW-1185">Reference proteome</keyword>
<feature type="non-terminal residue" evidence="1">
    <location>
        <position position="1"/>
    </location>
</feature>
<organism evidence="1 2">
    <name type="scientific">Micromonospora echinofusca</name>
    <dbReference type="NCBI Taxonomy" id="47858"/>
    <lineage>
        <taxon>Bacteria</taxon>
        <taxon>Bacillati</taxon>
        <taxon>Actinomycetota</taxon>
        <taxon>Actinomycetes</taxon>
        <taxon>Micromonosporales</taxon>
        <taxon>Micromonosporaceae</taxon>
        <taxon>Micromonospora</taxon>
    </lineage>
</organism>